<dbReference type="Pfam" id="PF00117">
    <property type="entry name" value="GATase"/>
    <property type="match status" value="2"/>
</dbReference>
<evidence type="ECO:0000256" key="9">
    <source>
        <dbReference type="ARBA" id="ARBA00031904"/>
    </source>
</evidence>
<dbReference type="GO" id="GO:0008153">
    <property type="term" value="P:4-aminobenzoate biosynthetic process"/>
    <property type="evidence" value="ECO:0007669"/>
    <property type="project" value="TreeGrafter"/>
</dbReference>
<dbReference type="SUPFAM" id="SSF56322">
    <property type="entry name" value="ADC synthase"/>
    <property type="match status" value="1"/>
</dbReference>
<evidence type="ECO:0000259" key="11">
    <source>
        <dbReference type="Pfam" id="PF00425"/>
    </source>
</evidence>
<dbReference type="InterPro" id="IPR017926">
    <property type="entry name" value="GATASE"/>
</dbReference>
<evidence type="ECO:0000256" key="3">
    <source>
        <dbReference type="ARBA" id="ARBA00005970"/>
    </source>
</evidence>
<protein>
    <recommendedName>
        <fullName evidence="4">aminodeoxychorismate synthase</fullName>
        <ecNumber evidence="4">2.6.1.85</ecNumber>
    </recommendedName>
    <alternativeName>
        <fullName evidence="8">Para-aminobenzoate synthase</fullName>
    </alternativeName>
    <alternativeName>
        <fullName evidence="9">p-aminobenzoic acid synthase</fullName>
    </alternativeName>
</protein>
<evidence type="ECO:0000259" key="12">
    <source>
        <dbReference type="Pfam" id="PF04715"/>
    </source>
</evidence>
<comment type="pathway">
    <text evidence="2">Cofactor biosynthesis; tetrahydrofolate biosynthesis; 4-aminobenzoate from chorismate: step 1/2.</text>
</comment>
<keyword evidence="5" id="KW-0808">Transferase</keyword>
<dbReference type="InterPro" id="IPR005802">
    <property type="entry name" value="ADC_synth_comp_1"/>
</dbReference>
<keyword evidence="7" id="KW-0315">Glutamine amidotransferase</keyword>
<dbReference type="OrthoDB" id="64220at2759"/>
<dbReference type="AlphaFoldDB" id="A0A9D4UQE1"/>
<dbReference type="Gene3D" id="3.60.120.10">
    <property type="entry name" value="Anthranilate synthase"/>
    <property type="match status" value="1"/>
</dbReference>
<evidence type="ECO:0000256" key="5">
    <source>
        <dbReference type="ARBA" id="ARBA00022679"/>
    </source>
</evidence>
<dbReference type="EC" id="2.6.1.85" evidence="4"/>
<evidence type="ECO:0000256" key="4">
    <source>
        <dbReference type="ARBA" id="ARBA00013139"/>
    </source>
</evidence>
<dbReference type="InterPro" id="IPR005801">
    <property type="entry name" value="ADC_synthase"/>
</dbReference>
<dbReference type="Proteomes" id="UP000886520">
    <property type="component" value="Chromosome 12"/>
</dbReference>
<name>A0A9D4UQE1_ADICA</name>
<evidence type="ECO:0000259" key="10">
    <source>
        <dbReference type="Pfam" id="PF00117"/>
    </source>
</evidence>
<dbReference type="PANTHER" id="PTHR11236">
    <property type="entry name" value="AMINOBENZOATE/ANTHRANILATE SYNTHASE"/>
    <property type="match status" value="1"/>
</dbReference>
<dbReference type="GO" id="GO:0046820">
    <property type="term" value="F:4-amino-4-deoxychorismate synthase activity"/>
    <property type="evidence" value="ECO:0007669"/>
    <property type="project" value="UniProtKB-EC"/>
</dbReference>
<dbReference type="PRINTS" id="PR00096">
    <property type="entry name" value="GATASE"/>
</dbReference>
<dbReference type="GO" id="GO:0046656">
    <property type="term" value="P:folic acid biosynthetic process"/>
    <property type="evidence" value="ECO:0007669"/>
    <property type="project" value="UniProtKB-KW"/>
</dbReference>
<dbReference type="SUPFAM" id="SSF52317">
    <property type="entry name" value="Class I glutamine amidotransferase-like"/>
    <property type="match status" value="2"/>
</dbReference>
<feature type="domain" description="Chorismate-utilising enzyme C-terminal" evidence="11">
    <location>
        <begin position="699"/>
        <end position="956"/>
    </location>
</feature>
<dbReference type="Pfam" id="PF04715">
    <property type="entry name" value="Anth_synt_I_N"/>
    <property type="match status" value="1"/>
</dbReference>
<accession>A0A9D4UQE1</accession>
<feature type="domain" description="Anthranilate synthase component I N-terminal" evidence="12">
    <location>
        <begin position="457"/>
        <end position="591"/>
    </location>
</feature>
<reference evidence="13" key="1">
    <citation type="submission" date="2021-01" db="EMBL/GenBank/DDBJ databases">
        <title>Adiantum capillus-veneris genome.</title>
        <authorList>
            <person name="Fang Y."/>
            <person name="Liao Q."/>
        </authorList>
    </citation>
    <scope>NUCLEOTIDE SEQUENCE</scope>
    <source>
        <strain evidence="13">H3</strain>
        <tissue evidence="13">Leaf</tissue>
    </source>
</reference>
<evidence type="ECO:0000313" key="14">
    <source>
        <dbReference type="Proteomes" id="UP000886520"/>
    </source>
</evidence>
<dbReference type="InterPro" id="IPR019999">
    <property type="entry name" value="Anth_synth_I-like"/>
</dbReference>
<gene>
    <name evidence="13" type="ORF">GOP47_0012111</name>
</gene>
<dbReference type="GO" id="GO:0005737">
    <property type="term" value="C:cytoplasm"/>
    <property type="evidence" value="ECO:0007669"/>
    <property type="project" value="TreeGrafter"/>
</dbReference>
<keyword evidence="6" id="KW-0289">Folate biosynthesis</keyword>
<dbReference type="Gene3D" id="3.40.50.880">
    <property type="match status" value="2"/>
</dbReference>
<dbReference type="InterPro" id="IPR029062">
    <property type="entry name" value="Class_I_gatase-like"/>
</dbReference>
<dbReference type="NCBIfam" id="TIGR00553">
    <property type="entry name" value="pabB"/>
    <property type="match status" value="1"/>
</dbReference>
<dbReference type="PANTHER" id="PTHR11236:SF18">
    <property type="entry name" value="AMINODEOXYCHORISMATE SYNTHASE"/>
    <property type="match status" value="1"/>
</dbReference>
<dbReference type="PRINTS" id="PR00099">
    <property type="entry name" value="CPSGATASE"/>
</dbReference>
<comment type="similarity">
    <text evidence="3">In the C-terminal section; belongs to the anthranilate synthase component I family.</text>
</comment>
<dbReference type="GO" id="GO:0000162">
    <property type="term" value="P:L-tryptophan biosynthetic process"/>
    <property type="evidence" value="ECO:0007669"/>
    <property type="project" value="TreeGrafter"/>
</dbReference>
<evidence type="ECO:0000256" key="7">
    <source>
        <dbReference type="ARBA" id="ARBA00022962"/>
    </source>
</evidence>
<dbReference type="InterPro" id="IPR006805">
    <property type="entry name" value="Anth_synth_I_N"/>
</dbReference>
<evidence type="ECO:0000256" key="8">
    <source>
        <dbReference type="ARBA" id="ARBA00031329"/>
    </source>
</evidence>
<proteinExistence type="inferred from homology"/>
<feature type="domain" description="Glutamine amidotransferase" evidence="10">
    <location>
        <begin position="345"/>
        <end position="384"/>
    </location>
</feature>
<evidence type="ECO:0000256" key="2">
    <source>
        <dbReference type="ARBA" id="ARBA00005009"/>
    </source>
</evidence>
<dbReference type="InterPro" id="IPR015890">
    <property type="entry name" value="Chorismate_C"/>
</dbReference>
<dbReference type="EMBL" id="JABFUD020000012">
    <property type="protein sequence ID" value="KAI5072005.1"/>
    <property type="molecule type" value="Genomic_DNA"/>
</dbReference>
<sequence>MDLRASKCSPLVRSSDLGSNHSLPLKDRFRCDWRSSQLKDCAVQCCLRSYSRSKGSKAASGLSASFGTSQIEEISWKERPIRTLLIDNYDSYTYNLYQLLCVINQAPPRVIKNDEFSWEYLHKLLCEESAFDNIVISPGPGSPMCAKDIGVCLQVLQECVKIPILGVCLGHQALGYVNGARVVHAPEPVHGRLSEVEHTSCPLFKDIPSGKGSGFQVVRYHSLMLDTRSLPEDLVPTAWTLSSFPTPSLEDPLIEHGRAPLDGNLRIGSGKSNKTGLLANQDSRFHCGRPDIWVCEPTRLRTAVEIHIAPETGSTVHTNFGTLLAKEGNIPFGVDSCSSDNFSDHKSKSEVIMAISHRKRPHYGVQFHPESVATSFGRKILENFSDITKEYWKEKKAKDIAKTHASRQTVPKDLQCSGGSRSSPLRMYWEKVDGIANEAGGSEGIFCGLFGEGTAKDTFWLDSALQPGEARFSFMGGKGGRLWKRLTYSLCGKHGSGGVLRIENDTDVEELRLEKGFLNFLSSELESYTTSKVDSEGLPFDFWGGYVGYLGYELKAECGASFNQHKSKLPDACYFFVDQFIAVDHLTNDVYAVVLYTETPSGRDDIRVNGGNASDETYKIFNSTTSALVSSVLASDNPTIKTSNTLSAKVWVKEIMQRIRGLVEGGRDMAIERRYSSQLASSSLGSIKTATHFVIAKSRKQYMEDVKSCLKYIRDGESYELCLTTQLQKRVDSLDALGLYLTLRKMNPAPYAAWLNFGPEEVCVCCSSPERFLRLDQNGMIEAKPIKGTIPRGQSQAEDEALRAKLQYSEKDRAENLMIVDLLRNDLGRVCKPGSVHVPSLMAVESYATVHTMVSTVRGMKRQDVTTLDCVRASFPGGSMTGAPKLRSMELLDSLECSPRGVYSGSIGFFSVNSSFDLNIVIRTLVIHQGIAFLGAGGAIVSLSDPGDEYEEMLLKTKAPVRAVSQHEALTSLSSQEMESGPLPHVLLGLH</sequence>
<evidence type="ECO:0000256" key="6">
    <source>
        <dbReference type="ARBA" id="ARBA00022909"/>
    </source>
</evidence>
<dbReference type="Pfam" id="PF00425">
    <property type="entry name" value="Chorismate_bind"/>
    <property type="match status" value="1"/>
</dbReference>
<feature type="domain" description="Glutamine amidotransferase" evidence="10">
    <location>
        <begin position="84"/>
        <end position="241"/>
    </location>
</feature>
<comment type="caution">
    <text evidence="13">The sequence shown here is derived from an EMBL/GenBank/DDBJ whole genome shotgun (WGS) entry which is preliminary data.</text>
</comment>
<dbReference type="PRINTS" id="PR00097">
    <property type="entry name" value="ANTSNTHASEII"/>
</dbReference>
<dbReference type="PROSITE" id="PS51273">
    <property type="entry name" value="GATASE_TYPE_1"/>
    <property type="match status" value="1"/>
</dbReference>
<dbReference type="InterPro" id="IPR006221">
    <property type="entry name" value="TrpG/PapA_dom"/>
</dbReference>
<keyword evidence="14" id="KW-1185">Reference proteome</keyword>
<evidence type="ECO:0000256" key="1">
    <source>
        <dbReference type="ARBA" id="ARBA00001000"/>
    </source>
</evidence>
<evidence type="ECO:0000313" key="13">
    <source>
        <dbReference type="EMBL" id="KAI5072005.1"/>
    </source>
</evidence>
<organism evidence="13 14">
    <name type="scientific">Adiantum capillus-veneris</name>
    <name type="common">Maidenhair fern</name>
    <dbReference type="NCBI Taxonomy" id="13818"/>
    <lineage>
        <taxon>Eukaryota</taxon>
        <taxon>Viridiplantae</taxon>
        <taxon>Streptophyta</taxon>
        <taxon>Embryophyta</taxon>
        <taxon>Tracheophyta</taxon>
        <taxon>Polypodiopsida</taxon>
        <taxon>Polypodiidae</taxon>
        <taxon>Polypodiales</taxon>
        <taxon>Pteridineae</taxon>
        <taxon>Pteridaceae</taxon>
        <taxon>Vittarioideae</taxon>
        <taxon>Adiantum</taxon>
    </lineage>
</organism>
<dbReference type="CDD" id="cd01743">
    <property type="entry name" value="GATase1_Anthranilate_Synthase"/>
    <property type="match status" value="1"/>
</dbReference>
<comment type="catalytic activity">
    <reaction evidence="1">
        <text>chorismate + L-glutamine = 4-amino-4-deoxychorismate + L-glutamate</text>
        <dbReference type="Rhea" id="RHEA:11672"/>
        <dbReference type="ChEBI" id="CHEBI:29748"/>
        <dbReference type="ChEBI" id="CHEBI:29985"/>
        <dbReference type="ChEBI" id="CHEBI:58359"/>
        <dbReference type="ChEBI" id="CHEBI:58406"/>
        <dbReference type="EC" id="2.6.1.85"/>
    </reaction>
</comment>